<reference evidence="8" key="1">
    <citation type="journal article" date="2023" name="Science">
        <title>Elucidation of the pathway for biosynthesis of saponin adjuvants from the soapbark tree.</title>
        <authorList>
            <person name="Reed J."/>
            <person name="Orme A."/>
            <person name="El-Demerdash A."/>
            <person name="Owen C."/>
            <person name="Martin L.B.B."/>
            <person name="Misra R.C."/>
            <person name="Kikuchi S."/>
            <person name="Rejzek M."/>
            <person name="Martin A.C."/>
            <person name="Harkess A."/>
            <person name="Leebens-Mack J."/>
            <person name="Louveau T."/>
            <person name="Stephenson M.J."/>
            <person name="Osbourn A."/>
        </authorList>
    </citation>
    <scope>NUCLEOTIDE SEQUENCE</scope>
    <source>
        <strain evidence="8">S10</strain>
    </source>
</reference>
<gene>
    <name evidence="8" type="ORF">O6P43_014570</name>
</gene>
<dbReference type="GO" id="GO:0019199">
    <property type="term" value="F:transmembrane receptor protein kinase activity"/>
    <property type="evidence" value="ECO:0007669"/>
    <property type="project" value="InterPro"/>
</dbReference>
<dbReference type="Gene3D" id="1.10.510.10">
    <property type="entry name" value="Transferase(Phosphotransferase) domain 1"/>
    <property type="match status" value="1"/>
</dbReference>
<evidence type="ECO:0000256" key="2">
    <source>
        <dbReference type="ARBA" id="ARBA00022475"/>
    </source>
</evidence>
<dbReference type="InterPro" id="IPR011009">
    <property type="entry name" value="Kinase-like_dom_sf"/>
</dbReference>
<protein>
    <submittedName>
        <fullName evidence="8">Receptor protein kinase</fullName>
    </submittedName>
</protein>
<dbReference type="PANTHER" id="PTHR46204">
    <property type="entry name" value="CHITIN ELICITOR RECEPTOR KINASE 1-RELATED"/>
    <property type="match status" value="1"/>
</dbReference>
<evidence type="ECO:0000256" key="5">
    <source>
        <dbReference type="ARBA" id="ARBA00022989"/>
    </source>
</evidence>
<dbReference type="GO" id="GO:0005886">
    <property type="term" value="C:plasma membrane"/>
    <property type="evidence" value="ECO:0007669"/>
    <property type="project" value="UniProtKB-SubCell"/>
</dbReference>
<dbReference type="PANTHER" id="PTHR46204:SF2">
    <property type="entry name" value="CHITIN ELICITOR RECEPTOR KINASE 1"/>
    <property type="match status" value="1"/>
</dbReference>
<keyword evidence="3" id="KW-0812">Transmembrane</keyword>
<keyword evidence="5" id="KW-1133">Transmembrane helix</keyword>
<dbReference type="EMBL" id="JARAOO010000006">
    <property type="protein sequence ID" value="KAJ7964818.1"/>
    <property type="molecule type" value="Genomic_DNA"/>
</dbReference>
<comment type="caution">
    <text evidence="8">The sequence shown here is derived from an EMBL/GenBank/DDBJ whole genome shotgun (WGS) entry which is preliminary data.</text>
</comment>
<accession>A0AAD7LV97</accession>
<dbReference type="Proteomes" id="UP001163823">
    <property type="component" value="Chromosome 6"/>
</dbReference>
<keyword evidence="4" id="KW-0732">Signal</keyword>
<name>A0AAD7LV97_QUISA</name>
<dbReference type="GO" id="GO:0045087">
    <property type="term" value="P:innate immune response"/>
    <property type="evidence" value="ECO:0007669"/>
    <property type="project" value="InterPro"/>
</dbReference>
<keyword evidence="8" id="KW-0675">Receptor</keyword>
<evidence type="ECO:0000256" key="1">
    <source>
        <dbReference type="ARBA" id="ARBA00004162"/>
    </source>
</evidence>
<evidence type="ECO:0000256" key="3">
    <source>
        <dbReference type="ARBA" id="ARBA00022692"/>
    </source>
</evidence>
<evidence type="ECO:0000256" key="7">
    <source>
        <dbReference type="ARBA" id="ARBA00023157"/>
    </source>
</evidence>
<comment type="subcellular location">
    <subcellularLocation>
        <location evidence="1">Cell membrane</location>
        <topology evidence="1">Single-pass membrane protein</topology>
    </subcellularLocation>
</comment>
<dbReference type="InterPro" id="IPR044812">
    <property type="entry name" value="CERK1/LYK3-like"/>
</dbReference>
<dbReference type="KEGG" id="qsa:O6P43_014570"/>
<dbReference type="SUPFAM" id="SSF56112">
    <property type="entry name" value="Protein kinase-like (PK-like)"/>
    <property type="match status" value="1"/>
</dbReference>
<keyword evidence="2" id="KW-1003">Cell membrane</keyword>
<organism evidence="8 9">
    <name type="scientific">Quillaja saponaria</name>
    <name type="common">Soap bark tree</name>
    <dbReference type="NCBI Taxonomy" id="32244"/>
    <lineage>
        <taxon>Eukaryota</taxon>
        <taxon>Viridiplantae</taxon>
        <taxon>Streptophyta</taxon>
        <taxon>Embryophyta</taxon>
        <taxon>Tracheophyta</taxon>
        <taxon>Spermatophyta</taxon>
        <taxon>Magnoliopsida</taxon>
        <taxon>eudicotyledons</taxon>
        <taxon>Gunneridae</taxon>
        <taxon>Pentapetalae</taxon>
        <taxon>rosids</taxon>
        <taxon>fabids</taxon>
        <taxon>Fabales</taxon>
        <taxon>Quillajaceae</taxon>
        <taxon>Quillaja</taxon>
    </lineage>
</organism>
<proteinExistence type="predicted"/>
<evidence type="ECO:0000313" key="9">
    <source>
        <dbReference type="Proteomes" id="UP001163823"/>
    </source>
</evidence>
<keyword evidence="9" id="KW-1185">Reference proteome</keyword>
<keyword evidence="8" id="KW-0808">Transferase</keyword>
<evidence type="ECO:0000256" key="4">
    <source>
        <dbReference type="ARBA" id="ARBA00022729"/>
    </source>
</evidence>
<dbReference type="AlphaFoldDB" id="A0AAD7LV97"/>
<keyword evidence="6" id="KW-0472">Membrane</keyword>
<keyword evidence="8" id="KW-0418">Kinase</keyword>
<evidence type="ECO:0000313" key="8">
    <source>
        <dbReference type="EMBL" id="KAJ7964818.1"/>
    </source>
</evidence>
<sequence>MFTMLVCIYAQFGVVSPKIDVHAFGVVLYELISAKEAVVKTSEFVTERIGRVAMFEGVLNQSNPTEDLRKLVDPRLRDNYPIDSVSQGDIISYRNSCANLFLFNFCYNDYHFPCRWPNLPKRVHRIIRNYAQV</sequence>
<evidence type="ECO:0000256" key="6">
    <source>
        <dbReference type="ARBA" id="ARBA00023136"/>
    </source>
</evidence>
<keyword evidence="7" id="KW-1015">Disulfide bond</keyword>